<dbReference type="AlphaFoldDB" id="A0A8J6IQ27"/>
<dbReference type="GO" id="GO:0005737">
    <property type="term" value="C:cytoplasm"/>
    <property type="evidence" value="ECO:0007669"/>
    <property type="project" value="UniProtKB-SubCell"/>
</dbReference>
<evidence type="ECO:0000256" key="2">
    <source>
        <dbReference type="ARBA" id="ARBA00022490"/>
    </source>
</evidence>
<dbReference type="GO" id="GO:0008821">
    <property type="term" value="F:crossover junction DNA endonuclease activity"/>
    <property type="evidence" value="ECO:0007669"/>
    <property type="project" value="UniProtKB-UniRule"/>
</dbReference>
<dbReference type="GO" id="GO:0048476">
    <property type="term" value="C:Holliday junction resolvase complex"/>
    <property type="evidence" value="ECO:0007669"/>
    <property type="project" value="UniProtKB-UniRule"/>
</dbReference>
<evidence type="ECO:0000256" key="5">
    <source>
        <dbReference type="ARBA" id="ARBA00022759"/>
    </source>
</evidence>
<dbReference type="NCBIfam" id="TIGR00228">
    <property type="entry name" value="ruvC"/>
    <property type="match status" value="1"/>
</dbReference>
<dbReference type="Gene3D" id="3.30.420.10">
    <property type="entry name" value="Ribonuclease H-like superfamily/Ribonuclease H"/>
    <property type="match status" value="1"/>
</dbReference>
<evidence type="ECO:0000256" key="3">
    <source>
        <dbReference type="ARBA" id="ARBA00022722"/>
    </source>
</evidence>
<dbReference type="CDD" id="cd16962">
    <property type="entry name" value="RuvC"/>
    <property type="match status" value="1"/>
</dbReference>
<name>A0A8J6IQ27_9FIRM</name>
<comment type="function">
    <text evidence="13">The RuvA-RuvB-RuvC complex processes Holliday junction (HJ) DNA during genetic recombination and DNA repair. Endonuclease that resolves HJ intermediates. Cleaves cruciform DNA by making single-stranded nicks across the HJ at symmetrical positions within the homologous arms, yielding a 5'-phosphate and a 3'-hydroxyl group; requires a central core of homology in the junction. The consensus cleavage sequence is 5'-(A/T)TT(C/G)-3'. Cleavage occurs on the 3'-side of the TT dinucleotide at the point of strand exchange. HJ branch migration catalyzed by RuvA-RuvB allows RuvC to scan DNA until it finds its consensus sequence, where it cleaves and resolves the cruciform DNA.</text>
</comment>
<dbReference type="RefSeq" id="WP_105205297.1">
    <property type="nucleotide sequence ID" value="NZ_JACOGI010000002.1"/>
</dbReference>
<evidence type="ECO:0000256" key="8">
    <source>
        <dbReference type="ARBA" id="ARBA00022842"/>
    </source>
</evidence>
<protein>
    <recommendedName>
        <fullName evidence="13 14">Crossover junction endodeoxyribonuclease RuvC</fullName>
        <ecNumber evidence="13 14">3.1.21.10</ecNumber>
    </recommendedName>
    <alternativeName>
        <fullName evidence="13">Holliday junction nuclease RuvC</fullName>
    </alternativeName>
    <alternativeName>
        <fullName evidence="13">Holliday junction resolvase RuvC</fullName>
    </alternativeName>
</protein>
<keyword evidence="3 13" id="KW-0540">Nuclease</keyword>
<dbReference type="InterPro" id="IPR036397">
    <property type="entry name" value="RNaseH_sf"/>
</dbReference>
<comment type="subunit">
    <text evidence="13">Homodimer which binds Holliday junction (HJ) DNA. The HJ becomes 2-fold symmetrical on binding to RuvC with unstacked arms; it has a different conformation from HJ DNA in complex with RuvA. In the full resolvosome a probable DNA-RuvA(4)-RuvB(12)-RuvC(2) complex forms which resolves the HJ.</text>
</comment>
<dbReference type="PRINTS" id="PR00696">
    <property type="entry name" value="RSOLVASERUVC"/>
</dbReference>
<keyword evidence="2 13" id="KW-0963">Cytoplasm</keyword>
<feature type="active site" evidence="13">
    <location>
        <position position="7"/>
    </location>
</feature>
<comment type="catalytic activity">
    <reaction evidence="12 13">
        <text>Endonucleolytic cleavage at a junction such as a reciprocal single-stranded crossover between two homologous DNA duplexes (Holliday junction).</text>
        <dbReference type="EC" id="3.1.21.10"/>
    </reaction>
</comment>
<dbReference type="InterPro" id="IPR002176">
    <property type="entry name" value="X-over_junc_endoDNase_RuvC"/>
</dbReference>
<comment type="cofactor">
    <cofactor evidence="13">
        <name>Mg(2+)</name>
        <dbReference type="ChEBI" id="CHEBI:18420"/>
    </cofactor>
    <text evidence="13">Binds 2 Mg(2+) ion per subunit.</text>
</comment>
<keyword evidence="7 13" id="KW-0378">Hydrolase</keyword>
<dbReference type="InterPro" id="IPR012337">
    <property type="entry name" value="RNaseH-like_sf"/>
</dbReference>
<evidence type="ECO:0000256" key="7">
    <source>
        <dbReference type="ARBA" id="ARBA00022801"/>
    </source>
</evidence>
<feature type="binding site" evidence="13">
    <location>
        <position position="7"/>
    </location>
    <ligand>
        <name>Mg(2+)</name>
        <dbReference type="ChEBI" id="CHEBI:18420"/>
        <label>1</label>
    </ligand>
</feature>
<proteinExistence type="inferred from homology"/>
<dbReference type="NCBIfam" id="NF000711">
    <property type="entry name" value="PRK00039.2-1"/>
    <property type="match status" value="1"/>
</dbReference>
<evidence type="ECO:0000256" key="13">
    <source>
        <dbReference type="HAMAP-Rule" id="MF_00034"/>
    </source>
</evidence>
<evidence type="ECO:0000256" key="4">
    <source>
        <dbReference type="ARBA" id="ARBA00022723"/>
    </source>
</evidence>
<dbReference type="OrthoDB" id="9805499at2"/>
<feature type="binding site" evidence="13">
    <location>
        <position position="140"/>
    </location>
    <ligand>
        <name>Mg(2+)</name>
        <dbReference type="ChEBI" id="CHEBI:18420"/>
        <label>1</label>
    </ligand>
</feature>
<dbReference type="GO" id="GO:0000287">
    <property type="term" value="F:magnesium ion binding"/>
    <property type="evidence" value="ECO:0007669"/>
    <property type="project" value="UniProtKB-UniRule"/>
</dbReference>
<dbReference type="GO" id="GO:0006281">
    <property type="term" value="P:DNA repair"/>
    <property type="evidence" value="ECO:0007669"/>
    <property type="project" value="UniProtKB-UniRule"/>
</dbReference>
<comment type="subcellular location">
    <subcellularLocation>
        <location evidence="13">Cytoplasm</location>
    </subcellularLocation>
</comment>
<evidence type="ECO:0000256" key="6">
    <source>
        <dbReference type="ARBA" id="ARBA00022763"/>
    </source>
</evidence>
<evidence type="ECO:0000313" key="16">
    <source>
        <dbReference type="Proteomes" id="UP000597668"/>
    </source>
</evidence>
<feature type="active site" evidence="13">
    <location>
        <position position="67"/>
    </location>
</feature>
<dbReference type="PANTHER" id="PTHR30194:SF3">
    <property type="entry name" value="CROSSOVER JUNCTION ENDODEOXYRIBONUCLEASE RUVC"/>
    <property type="match status" value="1"/>
</dbReference>
<evidence type="ECO:0000313" key="15">
    <source>
        <dbReference type="EMBL" id="MBC3517002.1"/>
    </source>
</evidence>
<organism evidence="15 16">
    <name type="scientific">Neobittarella massiliensis</name>
    <name type="common">ex Bilen et al. 2018</name>
    <dbReference type="NCBI Taxonomy" id="2041842"/>
    <lineage>
        <taxon>Bacteria</taxon>
        <taxon>Bacillati</taxon>
        <taxon>Bacillota</taxon>
        <taxon>Clostridia</taxon>
        <taxon>Eubacteriales</taxon>
        <taxon>Oscillospiraceae</taxon>
        <taxon>Neobittarella (ex Bilen et al. 2018)</taxon>
    </lineage>
</organism>
<keyword evidence="9 13" id="KW-0238">DNA-binding</keyword>
<sequence>MKILGIDPGYAIVGYGVIDFTANRFTTLDYGAITTPAHTEFCSRLGQIYTDMQQLLDLHHPQAMAVEKLFFTNNKTTGIAVAQARGVILLAATQAGVPVYEYNPMQVKQAVVGYGKAVKSQVQEMTRSLLNLRAVPKPDDTADALAIAICHAHTAGSLLADRYFSQRL</sequence>
<keyword evidence="5 13" id="KW-0255">Endonuclease</keyword>
<evidence type="ECO:0000256" key="9">
    <source>
        <dbReference type="ARBA" id="ARBA00023125"/>
    </source>
</evidence>
<evidence type="ECO:0000256" key="10">
    <source>
        <dbReference type="ARBA" id="ARBA00023172"/>
    </source>
</evidence>
<evidence type="ECO:0000256" key="11">
    <source>
        <dbReference type="ARBA" id="ARBA00023204"/>
    </source>
</evidence>
<reference evidence="15" key="1">
    <citation type="submission" date="2020-08" db="EMBL/GenBank/DDBJ databases">
        <authorList>
            <person name="Liu C."/>
            <person name="Sun Q."/>
        </authorList>
    </citation>
    <scope>NUCLEOTIDE SEQUENCE</scope>
    <source>
        <strain evidence="15">NSJ-65</strain>
    </source>
</reference>
<evidence type="ECO:0000256" key="12">
    <source>
        <dbReference type="ARBA" id="ARBA00029354"/>
    </source>
</evidence>
<dbReference type="GO" id="GO:0006310">
    <property type="term" value="P:DNA recombination"/>
    <property type="evidence" value="ECO:0007669"/>
    <property type="project" value="UniProtKB-UniRule"/>
</dbReference>
<dbReference type="InterPro" id="IPR020563">
    <property type="entry name" value="X-over_junc_endoDNase_Mg_BS"/>
</dbReference>
<dbReference type="FunFam" id="3.30.420.10:FF:000002">
    <property type="entry name" value="Crossover junction endodeoxyribonuclease RuvC"/>
    <property type="match status" value="1"/>
</dbReference>
<keyword evidence="10 13" id="KW-0233">DNA recombination</keyword>
<accession>A0A8J6IQ27</accession>
<dbReference type="SUPFAM" id="SSF53098">
    <property type="entry name" value="Ribonuclease H-like"/>
    <property type="match status" value="1"/>
</dbReference>
<keyword evidence="6 13" id="KW-0227">DNA damage</keyword>
<dbReference type="Proteomes" id="UP000597668">
    <property type="component" value="Unassembled WGS sequence"/>
</dbReference>
<keyword evidence="11 13" id="KW-0234">DNA repair</keyword>
<keyword evidence="4 13" id="KW-0479">Metal-binding</keyword>
<feature type="binding site" evidence="13">
    <location>
        <position position="67"/>
    </location>
    <ligand>
        <name>Mg(2+)</name>
        <dbReference type="ChEBI" id="CHEBI:18420"/>
        <label>2</label>
    </ligand>
</feature>
<evidence type="ECO:0000256" key="14">
    <source>
        <dbReference type="NCBIfam" id="TIGR00228"/>
    </source>
</evidence>
<dbReference type="PANTHER" id="PTHR30194">
    <property type="entry name" value="CROSSOVER JUNCTION ENDODEOXYRIBONUCLEASE RUVC"/>
    <property type="match status" value="1"/>
</dbReference>
<keyword evidence="16" id="KW-1185">Reference proteome</keyword>
<gene>
    <name evidence="13 15" type="primary">ruvC</name>
    <name evidence="15" type="ORF">H8K20_11400</name>
</gene>
<comment type="caution">
    <text evidence="15">The sequence shown here is derived from an EMBL/GenBank/DDBJ whole genome shotgun (WGS) entry which is preliminary data.</text>
</comment>
<comment type="similarity">
    <text evidence="1 13">Belongs to the RuvC family.</text>
</comment>
<dbReference type="EMBL" id="JACOGI010000002">
    <property type="protein sequence ID" value="MBC3517002.1"/>
    <property type="molecule type" value="Genomic_DNA"/>
</dbReference>
<keyword evidence="8 13" id="KW-0460">Magnesium</keyword>
<dbReference type="HAMAP" id="MF_00034">
    <property type="entry name" value="RuvC"/>
    <property type="match status" value="1"/>
</dbReference>
<feature type="active site" evidence="13">
    <location>
        <position position="140"/>
    </location>
</feature>
<dbReference type="GO" id="GO:0003677">
    <property type="term" value="F:DNA binding"/>
    <property type="evidence" value="ECO:0007669"/>
    <property type="project" value="UniProtKB-KW"/>
</dbReference>
<dbReference type="PROSITE" id="PS01321">
    <property type="entry name" value="RUVC"/>
    <property type="match status" value="1"/>
</dbReference>
<dbReference type="Pfam" id="PF02075">
    <property type="entry name" value="RuvC"/>
    <property type="match status" value="1"/>
</dbReference>
<evidence type="ECO:0000256" key="1">
    <source>
        <dbReference type="ARBA" id="ARBA00009518"/>
    </source>
</evidence>
<dbReference type="EC" id="3.1.21.10" evidence="13 14"/>